<evidence type="ECO:0000313" key="3">
    <source>
        <dbReference type="Proteomes" id="UP000193144"/>
    </source>
</evidence>
<feature type="compositionally biased region" description="Polar residues" evidence="1">
    <location>
        <begin position="45"/>
        <end position="57"/>
    </location>
</feature>
<protein>
    <submittedName>
        <fullName evidence="2">Uncharacterized protein</fullName>
    </submittedName>
</protein>
<evidence type="ECO:0000256" key="1">
    <source>
        <dbReference type="SAM" id="MobiDB-lite"/>
    </source>
</evidence>
<accession>A0A1Y1ZMK9</accession>
<dbReference type="AlphaFoldDB" id="A0A1Y1ZMK9"/>
<evidence type="ECO:0000313" key="2">
    <source>
        <dbReference type="EMBL" id="ORY11489.1"/>
    </source>
</evidence>
<name>A0A1Y1ZMK9_9PLEO</name>
<proteinExistence type="predicted"/>
<dbReference type="EMBL" id="MCFA01000060">
    <property type="protein sequence ID" value="ORY11489.1"/>
    <property type="molecule type" value="Genomic_DNA"/>
</dbReference>
<gene>
    <name evidence="2" type="ORF">BCR34DRAFT_565103</name>
</gene>
<organism evidence="2 3">
    <name type="scientific">Clohesyomyces aquaticus</name>
    <dbReference type="NCBI Taxonomy" id="1231657"/>
    <lineage>
        <taxon>Eukaryota</taxon>
        <taxon>Fungi</taxon>
        <taxon>Dikarya</taxon>
        <taxon>Ascomycota</taxon>
        <taxon>Pezizomycotina</taxon>
        <taxon>Dothideomycetes</taxon>
        <taxon>Pleosporomycetidae</taxon>
        <taxon>Pleosporales</taxon>
        <taxon>Lindgomycetaceae</taxon>
        <taxon>Clohesyomyces</taxon>
    </lineage>
</organism>
<feature type="region of interest" description="Disordered" evidence="1">
    <location>
        <begin position="34"/>
        <end position="64"/>
    </location>
</feature>
<reference evidence="2 3" key="1">
    <citation type="submission" date="2016-07" db="EMBL/GenBank/DDBJ databases">
        <title>Pervasive Adenine N6-methylation of Active Genes in Fungi.</title>
        <authorList>
            <consortium name="DOE Joint Genome Institute"/>
            <person name="Mondo S.J."/>
            <person name="Dannebaum R.O."/>
            <person name="Kuo R.C."/>
            <person name="Labutti K."/>
            <person name="Haridas S."/>
            <person name="Kuo A."/>
            <person name="Salamov A."/>
            <person name="Ahrendt S.R."/>
            <person name="Lipzen A."/>
            <person name="Sullivan W."/>
            <person name="Andreopoulos W.B."/>
            <person name="Clum A."/>
            <person name="Lindquist E."/>
            <person name="Daum C."/>
            <person name="Ramamoorthy G.K."/>
            <person name="Gryganskyi A."/>
            <person name="Culley D."/>
            <person name="Magnuson J.K."/>
            <person name="James T.Y."/>
            <person name="O'Malley M.A."/>
            <person name="Stajich J.E."/>
            <person name="Spatafora J.W."/>
            <person name="Visel A."/>
            <person name="Grigoriev I.V."/>
        </authorList>
    </citation>
    <scope>NUCLEOTIDE SEQUENCE [LARGE SCALE GENOMIC DNA]</scope>
    <source>
        <strain evidence="2 3">CBS 115471</strain>
    </source>
</reference>
<sequence length="170" mass="18968">MFRKFAATGTQTTSEYGTVQEFFNKLPILVESSENPDRPALGSIPNDSSPTGASQNGAVKKPKFFTPTPSEALERVMEKIPNFDVAIRHQPKFEYVPNGIKLHFDFNLTTLIRHTKTSLAEIVGDYIKSRGMETGSCCENDSEDSLKHLLCGLRVNCDFPGKKTVKRVRI</sequence>
<dbReference type="Proteomes" id="UP000193144">
    <property type="component" value="Unassembled WGS sequence"/>
</dbReference>
<keyword evidence="3" id="KW-1185">Reference proteome</keyword>
<comment type="caution">
    <text evidence="2">The sequence shown here is derived from an EMBL/GenBank/DDBJ whole genome shotgun (WGS) entry which is preliminary data.</text>
</comment>